<gene>
    <name evidence="3" type="ORF">P43SY_007902</name>
</gene>
<evidence type="ECO:0000313" key="4">
    <source>
        <dbReference type="Proteomes" id="UP001209570"/>
    </source>
</evidence>
<dbReference type="AlphaFoldDB" id="A0AAD5Q6P1"/>
<evidence type="ECO:0000256" key="1">
    <source>
        <dbReference type="SAM" id="MobiDB-lite"/>
    </source>
</evidence>
<evidence type="ECO:0008006" key="5">
    <source>
        <dbReference type="Google" id="ProtNLM"/>
    </source>
</evidence>
<organism evidence="3 4">
    <name type="scientific">Pythium insidiosum</name>
    <name type="common">Pythiosis disease agent</name>
    <dbReference type="NCBI Taxonomy" id="114742"/>
    <lineage>
        <taxon>Eukaryota</taxon>
        <taxon>Sar</taxon>
        <taxon>Stramenopiles</taxon>
        <taxon>Oomycota</taxon>
        <taxon>Peronosporomycetes</taxon>
        <taxon>Pythiales</taxon>
        <taxon>Pythiaceae</taxon>
        <taxon>Pythium</taxon>
    </lineage>
</organism>
<feature type="region of interest" description="Disordered" evidence="1">
    <location>
        <begin position="57"/>
        <end position="76"/>
    </location>
</feature>
<keyword evidence="4" id="KW-1185">Reference proteome</keyword>
<feature type="transmembrane region" description="Helical" evidence="2">
    <location>
        <begin position="169"/>
        <end position="187"/>
    </location>
</feature>
<comment type="caution">
    <text evidence="3">The sequence shown here is derived from an EMBL/GenBank/DDBJ whole genome shotgun (WGS) entry which is preliminary data.</text>
</comment>
<dbReference type="EMBL" id="JAKCXM010000131">
    <property type="protein sequence ID" value="KAJ0401333.1"/>
    <property type="molecule type" value="Genomic_DNA"/>
</dbReference>
<feature type="transmembrane region" description="Helical" evidence="2">
    <location>
        <begin position="134"/>
        <end position="157"/>
    </location>
</feature>
<protein>
    <recommendedName>
        <fullName evidence="5">Transmembrane protein</fullName>
    </recommendedName>
</protein>
<accession>A0AAD5Q6P1</accession>
<keyword evidence="2" id="KW-1133">Transmembrane helix</keyword>
<reference evidence="3" key="1">
    <citation type="submission" date="2021-12" db="EMBL/GenBank/DDBJ databases">
        <title>Prjna785345.</title>
        <authorList>
            <person name="Rujirawat T."/>
            <person name="Krajaejun T."/>
        </authorList>
    </citation>
    <scope>NUCLEOTIDE SEQUENCE</scope>
    <source>
        <strain evidence="3">Pi057C3</strain>
    </source>
</reference>
<dbReference type="Proteomes" id="UP001209570">
    <property type="component" value="Unassembled WGS sequence"/>
</dbReference>
<feature type="transmembrane region" description="Helical" evidence="2">
    <location>
        <begin position="88"/>
        <end position="114"/>
    </location>
</feature>
<name>A0AAD5Q6P1_PYTIN</name>
<evidence type="ECO:0000313" key="3">
    <source>
        <dbReference type="EMBL" id="KAJ0401333.1"/>
    </source>
</evidence>
<keyword evidence="2" id="KW-0472">Membrane</keyword>
<keyword evidence="2" id="KW-0812">Transmembrane</keyword>
<feature type="compositionally biased region" description="Basic and acidic residues" evidence="1">
    <location>
        <begin position="198"/>
        <end position="210"/>
    </location>
</feature>
<feature type="region of interest" description="Disordered" evidence="1">
    <location>
        <begin position="198"/>
        <end position="237"/>
    </location>
</feature>
<feature type="compositionally biased region" description="Polar residues" evidence="1">
    <location>
        <begin position="57"/>
        <end position="70"/>
    </location>
</feature>
<sequence length="237" mass="25972">MEQALVSPISSAPVADRSPFYVELQEGNDDPADAAHKPKRRLPELGRASVLSFAPTVSTSLERSSQTTSDPPSPAAVSRELCRWSGRLIIALYIFSSVAWPSVYVPALGIATGIVGEYATRDGYSKLTNVNSVLAFVAMNGAMIGVLLFVLVFDFAVRLRQDDSGPRSVLAFVVIVLGEVLHPPVVMRYERKRQHDLTDEKPEINCDDKRKRTGGLPPANDIADVDQLDRDHEEEGR</sequence>
<proteinExistence type="predicted"/>
<feature type="compositionally biased region" description="Basic and acidic residues" evidence="1">
    <location>
        <begin position="227"/>
        <end position="237"/>
    </location>
</feature>
<evidence type="ECO:0000256" key="2">
    <source>
        <dbReference type="SAM" id="Phobius"/>
    </source>
</evidence>